<dbReference type="Proteomes" id="UP000192796">
    <property type="component" value="Unassembled WGS sequence"/>
</dbReference>
<proteinExistence type="predicted"/>
<keyword evidence="3" id="KW-0227">DNA damage</keyword>
<evidence type="ECO:0000256" key="3">
    <source>
        <dbReference type="ARBA" id="ARBA00022763"/>
    </source>
</evidence>
<comment type="catalytic activity">
    <reaction evidence="1">
        <text>Hydrolysis of alkylated DNA, releasing 3-methyladenine, 3-methylguanine, 7-methylguanine and 7-methyladenine.</text>
        <dbReference type="EC" id="3.2.2.21"/>
    </reaction>
</comment>
<keyword evidence="7" id="KW-1185">Reference proteome</keyword>
<dbReference type="InterPro" id="IPR051912">
    <property type="entry name" value="Alkylbase_DNA_Glycosylase/TA"/>
</dbReference>
<dbReference type="SUPFAM" id="SSF48150">
    <property type="entry name" value="DNA-glycosylase"/>
    <property type="match status" value="1"/>
</dbReference>
<dbReference type="InterPro" id="IPR011257">
    <property type="entry name" value="DNA_glycosylase"/>
</dbReference>
<organism evidence="6 7">
    <name type="scientific">Niastella vici</name>
    <dbReference type="NCBI Taxonomy" id="1703345"/>
    <lineage>
        <taxon>Bacteria</taxon>
        <taxon>Pseudomonadati</taxon>
        <taxon>Bacteroidota</taxon>
        <taxon>Chitinophagia</taxon>
        <taxon>Chitinophagales</taxon>
        <taxon>Chitinophagaceae</taxon>
        <taxon>Niastella</taxon>
    </lineage>
</organism>
<dbReference type="GO" id="GO:0032131">
    <property type="term" value="F:alkylated DNA binding"/>
    <property type="evidence" value="ECO:0007669"/>
    <property type="project" value="TreeGrafter"/>
</dbReference>
<dbReference type="GO" id="GO:0006307">
    <property type="term" value="P:DNA alkylation repair"/>
    <property type="evidence" value="ECO:0007669"/>
    <property type="project" value="TreeGrafter"/>
</dbReference>
<name>A0A1V9G5C9_9BACT</name>
<dbReference type="GO" id="GO:0005737">
    <property type="term" value="C:cytoplasm"/>
    <property type="evidence" value="ECO:0007669"/>
    <property type="project" value="TreeGrafter"/>
</dbReference>
<dbReference type="RefSeq" id="WP_081145605.1">
    <property type="nucleotide sequence ID" value="NZ_LVYD01000013.1"/>
</dbReference>
<keyword evidence="4" id="KW-0234">DNA repair</keyword>
<dbReference type="SMART" id="SM00478">
    <property type="entry name" value="ENDO3c"/>
    <property type="match status" value="1"/>
</dbReference>
<dbReference type="STRING" id="1703345.A3860_14295"/>
<evidence type="ECO:0000313" key="6">
    <source>
        <dbReference type="EMBL" id="OQP65764.1"/>
    </source>
</evidence>
<evidence type="ECO:0000256" key="2">
    <source>
        <dbReference type="ARBA" id="ARBA00012000"/>
    </source>
</evidence>
<dbReference type="OrthoDB" id="9785929at2"/>
<evidence type="ECO:0000313" key="7">
    <source>
        <dbReference type="Proteomes" id="UP000192796"/>
    </source>
</evidence>
<dbReference type="CDD" id="cd00056">
    <property type="entry name" value="ENDO3c"/>
    <property type="match status" value="1"/>
</dbReference>
<dbReference type="Gene3D" id="1.10.1670.40">
    <property type="match status" value="1"/>
</dbReference>
<dbReference type="EMBL" id="LVYD01000013">
    <property type="protein sequence ID" value="OQP65764.1"/>
    <property type="molecule type" value="Genomic_DNA"/>
</dbReference>
<reference evidence="6 7" key="1">
    <citation type="submission" date="2016-03" db="EMBL/GenBank/DDBJ databases">
        <title>Niastella vici sp. nov., isolated from farmland soil.</title>
        <authorList>
            <person name="Chen L."/>
            <person name="Wang D."/>
            <person name="Yang S."/>
            <person name="Wang G."/>
        </authorList>
    </citation>
    <scope>NUCLEOTIDE SEQUENCE [LARGE SCALE GENOMIC DNA]</scope>
    <source>
        <strain evidence="6 7">DJ57</strain>
    </source>
</reference>
<dbReference type="Gene3D" id="1.10.340.30">
    <property type="entry name" value="Hypothetical protein, domain 2"/>
    <property type="match status" value="1"/>
</dbReference>
<protein>
    <recommendedName>
        <fullName evidence="2">DNA-3-methyladenine glycosylase II</fullName>
        <ecNumber evidence="2">3.2.2.21</ecNumber>
    </recommendedName>
</protein>
<evidence type="ECO:0000256" key="4">
    <source>
        <dbReference type="ARBA" id="ARBA00023204"/>
    </source>
</evidence>
<evidence type="ECO:0000259" key="5">
    <source>
        <dbReference type="SMART" id="SM00478"/>
    </source>
</evidence>
<comment type="caution">
    <text evidence="6">The sequence shown here is derived from an EMBL/GenBank/DDBJ whole genome shotgun (WGS) entry which is preliminary data.</text>
</comment>
<dbReference type="InterPro" id="IPR003265">
    <property type="entry name" value="HhH-GPD_domain"/>
</dbReference>
<gene>
    <name evidence="6" type="ORF">A3860_14295</name>
</gene>
<dbReference type="GO" id="GO:0006285">
    <property type="term" value="P:base-excision repair, AP site formation"/>
    <property type="evidence" value="ECO:0007669"/>
    <property type="project" value="TreeGrafter"/>
</dbReference>
<feature type="domain" description="HhH-GPD" evidence="5">
    <location>
        <begin position="50"/>
        <end position="202"/>
    </location>
</feature>
<accession>A0A1V9G5C9</accession>
<dbReference type="PANTHER" id="PTHR43003">
    <property type="entry name" value="DNA-3-METHYLADENINE GLYCOSYLASE"/>
    <property type="match status" value="1"/>
</dbReference>
<dbReference type="Pfam" id="PF00730">
    <property type="entry name" value="HhH-GPD"/>
    <property type="match status" value="1"/>
</dbReference>
<dbReference type="EC" id="3.2.2.21" evidence="2"/>
<dbReference type="GO" id="GO:0043916">
    <property type="term" value="F:DNA-7-methylguanine glycosylase activity"/>
    <property type="evidence" value="ECO:0007669"/>
    <property type="project" value="TreeGrafter"/>
</dbReference>
<sequence>MQQFTSDNFQLLCNELAEREPVFKVILQQHSYPPMWTRPASFATLIHIILEQQVSLASARAAFNKLKEKTGTITPAKLLLLSDEELKACYFSRQKTVYARHLAEAFISKKIQLNKLTASHDDHVRGVLKQVKGIGDWTADVYLLFALQRTDIFPIGDLAMVNALKEVKKLPVHTTKEDMLLLADAWRPYRSIAAMMLWHHYIKSRNIKF</sequence>
<dbReference type="GO" id="GO:0032993">
    <property type="term" value="C:protein-DNA complex"/>
    <property type="evidence" value="ECO:0007669"/>
    <property type="project" value="TreeGrafter"/>
</dbReference>
<dbReference type="GO" id="GO:0008725">
    <property type="term" value="F:DNA-3-methyladenine glycosylase activity"/>
    <property type="evidence" value="ECO:0007669"/>
    <property type="project" value="TreeGrafter"/>
</dbReference>
<dbReference type="AlphaFoldDB" id="A0A1V9G5C9"/>
<dbReference type="PANTHER" id="PTHR43003:SF5">
    <property type="entry name" value="DNA-3-METHYLADENINE GLYCOSYLASE"/>
    <property type="match status" value="1"/>
</dbReference>
<evidence type="ECO:0000256" key="1">
    <source>
        <dbReference type="ARBA" id="ARBA00000086"/>
    </source>
</evidence>